<evidence type="ECO:0000313" key="2">
    <source>
        <dbReference type="Proteomes" id="UP001596411"/>
    </source>
</evidence>
<proteinExistence type="predicted"/>
<evidence type="ECO:0000313" key="1">
    <source>
        <dbReference type="EMBL" id="MFC7091874.1"/>
    </source>
</evidence>
<name>A0ABW2F4J9_9GAMM</name>
<comment type="caution">
    <text evidence="1">The sequence shown here is derived from an EMBL/GenBank/DDBJ whole genome shotgun (WGS) entry which is preliminary data.</text>
</comment>
<reference evidence="2" key="1">
    <citation type="journal article" date="2019" name="Int. J. Syst. Evol. Microbiol.">
        <title>The Global Catalogue of Microorganisms (GCM) 10K type strain sequencing project: providing services to taxonomists for standard genome sequencing and annotation.</title>
        <authorList>
            <consortium name="The Broad Institute Genomics Platform"/>
            <consortium name="The Broad Institute Genome Sequencing Center for Infectious Disease"/>
            <person name="Wu L."/>
            <person name="Ma J."/>
        </authorList>
    </citation>
    <scope>NUCLEOTIDE SEQUENCE [LARGE SCALE GENOMIC DNA]</scope>
    <source>
        <strain evidence="2">CGMCC 1.13666</strain>
    </source>
</reference>
<gene>
    <name evidence="1" type="ORF">ACFQH5_20220</name>
</gene>
<sequence>MSNNLSERHYGGTFCMSKAGLAEGTNAATIKTAAPNGAGTDYCIDGVLYHKADTDNIAMTALAEQADNTTCLYLVQINASGTVSLVKGDEVATEDLANDEVIAQWPEPSADNCPLGGFRIVTSGSTFTSGTTDLGAANITDTFYDFFAVPPAGLLA</sequence>
<protein>
    <submittedName>
        <fullName evidence="1">Uncharacterized protein</fullName>
    </submittedName>
</protein>
<dbReference type="Proteomes" id="UP001596411">
    <property type="component" value="Unassembled WGS sequence"/>
</dbReference>
<dbReference type="EMBL" id="JBHSZP010000049">
    <property type="protein sequence ID" value="MFC7091874.1"/>
    <property type="molecule type" value="Genomic_DNA"/>
</dbReference>
<organism evidence="1 2">
    <name type="scientific">Halomonas salifodinae</name>
    <dbReference type="NCBI Taxonomy" id="438745"/>
    <lineage>
        <taxon>Bacteria</taxon>
        <taxon>Pseudomonadati</taxon>
        <taxon>Pseudomonadota</taxon>
        <taxon>Gammaproteobacteria</taxon>
        <taxon>Oceanospirillales</taxon>
        <taxon>Halomonadaceae</taxon>
        <taxon>Halomonas</taxon>
    </lineage>
</organism>
<keyword evidence="2" id="KW-1185">Reference proteome</keyword>
<dbReference type="RefSeq" id="WP_346064148.1">
    <property type="nucleotide sequence ID" value="NZ_BAAADR010000045.1"/>
</dbReference>
<accession>A0ABW2F4J9</accession>